<keyword evidence="2" id="KW-1185">Reference proteome</keyword>
<gene>
    <name evidence="1" type="ORF">CBF35_00435</name>
</gene>
<comment type="caution">
    <text evidence="1">The sequence shown here is derived from an EMBL/GenBank/DDBJ whole genome shotgun (WGS) entry which is preliminary data.</text>
</comment>
<accession>A0A429ZVL0</accession>
<sequence>MKKNFFSWGIIVLISIFMVGNTSAFAINSIENEDFLTEKALNDLDLLSEESFTDEFILPELDEDDVFEVEMGGDVITPLVRARTRDVIKIDAKISSKTVTISLSNIGNTIVNSYSATLNIESSSRWSPNKALPVKSTKKIFLSRLSPCFKKTYSFPYEQRYSKNRFTLNGSSKHSSGRAYLKTDNFYKNLTDANLPAWNRGTFMNKATSLDYHHYKHRYEVGSKNIWEYYSMAVFERQRPLYNKTLYYYNKTYQGGNKYTRKQSPRRYIILTNLFREGPSILSFGGR</sequence>
<dbReference type="AlphaFoldDB" id="A0A429ZVL0"/>
<organism evidence="1 2">
    <name type="scientific">Vagococcus salmoninarum</name>
    <dbReference type="NCBI Taxonomy" id="2739"/>
    <lineage>
        <taxon>Bacteria</taxon>
        <taxon>Bacillati</taxon>
        <taxon>Bacillota</taxon>
        <taxon>Bacilli</taxon>
        <taxon>Lactobacillales</taxon>
        <taxon>Enterococcaceae</taxon>
        <taxon>Vagococcus</taxon>
    </lineage>
</organism>
<dbReference type="GeneID" id="98566819"/>
<evidence type="ECO:0000313" key="1">
    <source>
        <dbReference type="EMBL" id="RST97794.1"/>
    </source>
</evidence>
<dbReference type="EMBL" id="NGJU01000001">
    <property type="protein sequence ID" value="RST97794.1"/>
    <property type="molecule type" value="Genomic_DNA"/>
</dbReference>
<dbReference type="Proteomes" id="UP000287239">
    <property type="component" value="Unassembled WGS sequence"/>
</dbReference>
<name>A0A429ZVL0_9ENTE</name>
<reference evidence="1 2" key="1">
    <citation type="submission" date="2017-05" db="EMBL/GenBank/DDBJ databases">
        <title>Vagococcus spp. assemblies.</title>
        <authorList>
            <person name="Gulvik C.A."/>
        </authorList>
    </citation>
    <scope>NUCLEOTIDE SEQUENCE [LARGE SCALE GENOMIC DNA]</scope>
    <source>
        <strain evidence="1 2">NCFB 2777</strain>
    </source>
</reference>
<evidence type="ECO:0000313" key="2">
    <source>
        <dbReference type="Proteomes" id="UP000287239"/>
    </source>
</evidence>
<dbReference type="RefSeq" id="WP_126777915.1">
    <property type="nucleotide sequence ID" value="NZ_NGJU01000001.1"/>
</dbReference>
<protein>
    <submittedName>
        <fullName evidence="1">Uncharacterized protein</fullName>
    </submittedName>
</protein>
<proteinExistence type="predicted"/>